<accession>A0A432Z2D8</accession>
<protein>
    <recommendedName>
        <fullName evidence="3">Lipoprotein</fullName>
    </recommendedName>
</protein>
<organism evidence="1 2">
    <name type="scientific">Pseudidiomarina sediminum</name>
    <dbReference type="NCBI Taxonomy" id="431675"/>
    <lineage>
        <taxon>Bacteria</taxon>
        <taxon>Pseudomonadati</taxon>
        <taxon>Pseudomonadota</taxon>
        <taxon>Gammaproteobacteria</taxon>
        <taxon>Alteromonadales</taxon>
        <taxon>Idiomarinaceae</taxon>
        <taxon>Pseudidiomarina</taxon>
    </lineage>
</organism>
<dbReference type="RefSeq" id="WP_026860768.1">
    <property type="nucleotide sequence ID" value="NZ_PIQE01000003.1"/>
</dbReference>
<comment type="caution">
    <text evidence="1">The sequence shown here is derived from an EMBL/GenBank/DDBJ whole genome shotgun (WGS) entry which is preliminary data.</text>
</comment>
<dbReference type="PROSITE" id="PS51257">
    <property type="entry name" value="PROKAR_LIPOPROTEIN"/>
    <property type="match status" value="1"/>
</dbReference>
<gene>
    <name evidence="1" type="ORF">CWI80_09310</name>
</gene>
<sequence length="152" mass="17158">MKKVFYTLCFATLVTGCAEPDTKRDFNATVTFPVNNQCHEYVTQLPVTVGQYEVSYKPFTVKLDAFPQITGFMELRSNNMMNVELQNEAIKMMDNCFARAKTAIDVTTPDGWLNAGKAIQANLVNDVPVHSLVLNGSVLEIYYNWDDKESSR</sequence>
<dbReference type="AlphaFoldDB" id="A0A432Z2D8"/>
<dbReference type="STRING" id="1122124.GCA_000423165_02057"/>
<dbReference type="EMBL" id="PIQE01000003">
    <property type="protein sequence ID" value="RUO71993.1"/>
    <property type="molecule type" value="Genomic_DNA"/>
</dbReference>
<evidence type="ECO:0000313" key="1">
    <source>
        <dbReference type="EMBL" id="RUO71993.1"/>
    </source>
</evidence>
<keyword evidence="2" id="KW-1185">Reference proteome</keyword>
<evidence type="ECO:0000313" key="2">
    <source>
        <dbReference type="Proteomes" id="UP000287022"/>
    </source>
</evidence>
<proteinExistence type="predicted"/>
<dbReference type="Proteomes" id="UP000287022">
    <property type="component" value="Unassembled WGS sequence"/>
</dbReference>
<name>A0A432Z2D8_9GAMM</name>
<reference evidence="2" key="1">
    <citation type="journal article" date="2018" name="Front. Microbiol.">
        <title>Genome-Based Analysis Reveals the Taxonomy and Diversity of the Family Idiomarinaceae.</title>
        <authorList>
            <person name="Liu Y."/>
            <person name="Lai Q."/>
            <person name="Shao Z."/>
        </authorList>
    </citation>
    <scope>NUCLEOTIDE SEQUENCE [LARGE SCALE GENOMIC DNA]</scope>
    <source>
        <strain evidence="2">c121</strain>
    </source>
</reference>
<evidence type="ECO:0008006" key="3">
    <source>
        <dbReference type="Google" id="ProtNLM"/>
    </source>
</evidence>